<accession>A0AAV6Y6H9</accession>
<dbReference type="PROSITE" id="PS00587">
    <property type="entry name" value="GLYCOSYL_HYDROL_F17"/>
    <property type="match status" value="1"/>
</dbReference>
<reference evidence="7" key="1">
    <citation type="submission" date="2019-10" db="EMBL/GenBank/DDBJ databases">
        <authorList>
            <person name="Zhang R."/>
            <person name="Pan Y."/>
            <person name="Wang J."/>
            <person name="Ma R."/>
            <person name="Yu S."/>
        </authorList>
    </citation>
    <scope>NUCLEOTIDE SEQUENCE</scope>
    <source>
        <strain evidence="7">LA-IB0</strain>
        <tissue evidence="7">Leaf</tissue>
    </source>
</reference>
<dbReference type="GO" id="GO:0004553">
    <property type="term" value="F:hydrolase activity, hydrolyzing O-glycosyl compounds"/>
    <property type="evidence" value="ECO:0007669"/>
    <property type="project" value="InterPro"/>
</dbReference>
<dbReference type="EMBL" id="WHWC01000001">
    <property type="protein sequence ID" value="KAG8390318.1"/>
    <property type="molecule type" value="Genomic_DNA"/>
</dbReference>
<keyword evidence="3 5" id="KW-0326">Glycosidase</keyword>
<protein>
    <recommendedName>
        <fullName evidence="9">Beta-1,3-glucanase</fullName>
    </recommendedName>
</protein>
<dbReference type="Proteomes" id="UP000826271">
    <property type="component" value="Unassembled WGS sequence"/>
</dbReference>
<dbReference type="Pfam" id="PF00332">
    <property type="entry name" value="Glyco_hydro_17"/>
    <property type="match status" value="1"/>
</dbReference>
<comment type="similarity">
    <text evidence="1 4">Belongs to the glycosyl hydrolase 17 family.</text>
</comment>
<name>A0AAV6Y6H9_9LAMI</name>
<keyword evidence="2 5" id="KW-0378">Hydrolase</keyword>
<dbReference type="PANTHER" id="PTHR32227">
    <property type="entry name" value="GLUCAN ENDO-1,3-BETA-GLUCOSIDASE BG1-RELATED-RELATED"/>
    <property type="match status" value="1"/>
</dbReference>
<evidence type="ECO:0000256" key="1">
    <source>
        <dbReference type="ARBA" id="ARBA00008773"/>
    </source>
</evidence>
<dbReference type="GO" id="GO:0005975">
    <property type="term" value="P:carbohydrate metabolic process"/>
    <property type="evidence" value="ECO:0007669"/>
    <property type="project" value="InterPro"/>
</dbReference>
<dbReference type="AlphaFoldDB" id="A0AAV6Y6H9"/>
<proteinExistence type="inferred from homology"/>
<dbReference type="InterPro" id="IPR017853">
    <property type="entry name" value="GH"/>
</dbReference>
<evidence type="ECO:0000313" key="7">
    <source>
        <dbReference type="EMBL" id="KAG8390318.1"/>
    </source>
</evidence>
<keyword evidence="6" id="KW-0732">Signal</keyword>
<evidence type="ECO:0000256" key="2">
    <source>
        <dbReference type="ARBA" id="ARBA00022801"/>
    </source>
</evidence>
<dbReference type="InterPro" id="IPR000490">
    <property type="entry name" value="Glyco_hydro_17"/>
</dbReference>
<feature type="chain" id="PRO_5043327951" description="Beta-1,3-glucanase" evidence="6">
    <location>
        <begin position="24"/>
        <end position="333"/>
    </location>
</feature>
<dbReference type="InterPro" id="IPR044965">
    <property type="entry name" value="Glyco_hydro_17_plant"/>
</dbReference>
<sequence>MERVYVLVLVFTCLVNIHPVAQAIGINYGVNGDNLPAPTNVISVLKQRNVAKFRLFEPNEDVLTALHDSGISVIVGTSNQDLETLATDYAIAVSWVDSYVLPHYSSVNITCIAAGNEVFPGDLAQYIPGAMKNLAAALSASNIAIPVSTAVSMQVLSVSYPPSQGLFSADATPVMTEITEFLQSKNSPLLLNAYTYFPRVGDPSHVQLEYALLQDSADTVHDDPYTYDNLFDAMVDAVYSAVEKVGGPDVEIIVTETGWPTDGGDDASIENAQTYVNNLIEHVTRGQGTPKRPGKDIDTYIFALFNEDLKPEGVERNWGLYYPNMTEVYNANF</sequence>
<evidence type="ECO:0000256" key="4">
    <source>
        <dbReference type="RuleBase" id="RU004335"/>
    </source>
</evidence>
<evidence type="ECO:0008006" key="9">
    <source>
        <dbReference type="Google" id="ProtNLM"/>
    </source>
</evidence>
<evidence type="ECO:0000313" key="8">
    <source>
        <dbReference type="Proteomes" id="UP000826271"/>
    </source>
</evidence>
<feature type="signal peptide" evidence="6">
    <location>
        <begin position="1"/>
        <end position="23"/>
    </location>
</feature>
<keyword evidence="8" id="KW-1185">Reference proteome</keyword>
<evidence type="ECO:0000256" key="5">
    <source>
        <dbReference type="RuleBase" id="RU004336"/>
    </source>
</evidence>
<organism evidence="7 8">
    <name type="scientific">Buddleja alternifolia</name>
    <dbReference type="NCBI Taxonomy" id="168488"/>
    <lineage>
        <taxon>Eukaryota</taxon>
        <taxon>Viridiplantae</taxon>
        <taxon>Streptophyta</taxon>
        <taxon>Embryophyta</taxon>
        <taxon>Tracheophyta</taxon>
        <taxon>Spermatophyta</taxon>
        <taxon>Magnoliopsida</taxon>
        <taxon>eudicotyledons</taxon>
        <taxon>Gunneridae</taxon>
        <taxon>Pentapetalae</taxon>
        <taxon>asterids</taxon>
        <taxon>lamiids</taxon>
        <taxon>Lamiales</taxon>
        <taxon>Scrophulariaceae</taxon>
        <taxon>Buddlejeae</taxon>
        <taxon>Buddleja</taxon>
    </lineage>
</organism>
<evidence type="ECO:0000256" key="3">
    <source>
        <dbReference type="ARBA" id="ARBA00023295"/>
    </source>
</evidence>
<comment type="caution">
    <text evidence="7">The sequence shown here is derived from an EMBL/GenBank/DDBJ whole genome shotgun (WGS) entry which is preliminary data.</text>
</comment>
<dbReference type="Gene3D" id="3.20.20.80">
    <property type="entry name" value="Glycosidases"/>
    <property type="match status" value="1"/>
</dbReference>
<evidence type="ECO:0000256" key="6">
    <source>
        <dbReference type="SAM" id="SignalP"/>
    </source>
</evidence>
<gene>
    <name evidence="7" type="ORF">BUALT_Bualt01G0071200</name>
</gene>
<dbReference type="FunFam" id="3.20.20.80:FF:000010">
    <property type="entry name" value="glucan endo-1,3-beta-glucosidase, basic"/>
    <property type="match status" value="1"/>
</dbReference>
<dbReference type="SUPFAM" id="SSF51445">
    <property type="entry name" value="(Trans)glycosidases"/>
    <property type="match status" value="1"/>
</dbReference>